<evidence type="ECO:0000256" key="2">
    <source>
        <dbReference type="ARBA" id="ARBA00022578"/>
    </source>
</evidence>
<evidence type="ECO:0000313" key="6">
    <source>
        <dbReference type="EMBL" id="PSF37614.1"/>
    </source>
</evidence>
<dbReference type="EMBL" id="PXOH01000007">
    <property type="protein sequence ID" value="PSF37614.1"/>
    <property type="molecule type" value="Genomic_DNA"/>
</dbReference>
<dbReference type="InterPro" id="IPR010095">
    <property type="entry name" value="Cas12f1-like_TNB"/>
</dbReference>
<evidence type="ECO:0000256" key="3">
    <source>
        <dbReference type="ARBA" id="ARBA00023125"/>
    </source>
</evidence>
<comment type="caution">
    <text evidence="6">The sequence shown here is derived from an EMBL/GenBank/DDBJ whole genome shotgun (WGS) entry which is preliminary data.</text>
</comment>
<dbReference type="NCBIfam" id="TIGR01766">
    <property type="entry name" value="IS200/IS605 family accessory protein TnpB-like domain"/>
    <property type="match status" value="1"/>
</dbReference>
<evidence type="ECO:0000256" key="4">
    <source>
        <dbReference type="ARBA" id="ARBA00023172"/>
    </source>
</evidence>
<dbReference type="AlphaFoldDB" id="A0A2T1LYY2"/>
<reference evidence="6 7" key="1">
    <citation type="submission" date="2018-03" db="EMBL/GenBank/DDBJ databases">
        <title>The ancient ancestry and fast evolution of plastids.</title>
        <authorList>
            <person name="Moore K.R."/>
            <person name="Magnabosco C."/>
            <person name="Momper L."/>
            <person name="Gold D.A."/>
            <person name="Bosak T."/>
            <person name="Fournier G.P."/>
        </authorList>
    </citation>
    <scope>NUCLEOTIDE SEQUENCE [LARGE SCALE GENOMIC DNA]</scope>
    <source>
        <strain evidence="6 7">CCALA 016</strain>
    </source>
</reference>
<dbReference type="Pfam" id="PF01385">
    <property type="entry name" value="OrfB_IS605"/>
    <property type="match status" value="1"/>
</dbReference>
<keyword evidence="4" id="KW-0233">DNA recombination</keyword>
<feature type="domain" description="Probable transposase IS891/IS1136/IS1341" evidence="5">
    <location>
        <begin position="175"/>
        <end position="287"/>
    </location>
</feature>
<gene>
    <name evidence="6" type="ORF">C7H19_08640</name>
</gene>
<evidence type="ECO:0000256" key="1">
    <source>
        <dbReference type="ARBA" id="ARBA00008761"/>
    </source>
</evidence>
<keyword evidence="3" id="KW-0238">DNA-binding</keyword>
<accession>A0A2T1LYY2</accession>
<evidence type="ECO:0000313" key="7">
    <source>
        <dbReference type="Proteomes" id="UP000239001"/>
    </source>
</evidence>
<dbReference type="InterPro" id="IPR001959">
    <property type="entry name" value="Transposase"/>
</dbReference>
<dbReference type="Proteomes" id="UP000239001">
    <property type="component" value="Unassembled WGS sequence"/>
</dbReference>
<organism evidence="6 7">
    <name type="scientific">Aphanothece hegewaldii CCALA 016</name>
    <dbReference type="NCBI Taxonomy" id="2107694"/>
    <lineage>
        <taxon>Bacteria</taxon>
        <taxon>Bacillati</taxon>
        <taxon>Cyanobacteriota</taxon>
        <taxon>Cyanophyceae</taxon>
        <taxon>Oscillatoriophycideae</taxon>
        <taxon>Chroococcales</taxon>
        <taxon>Aphanothecaceae</taxon>
        <taxon>Aphanothece</taxon>
    </lineage>
</organism>
<reference evidence="6 7" key="2">
    <citation type="submission" date="2018-03" db="EMBL/GenBank/DDBJ databases">
        <authorList>
            <person name="Keele B.F."/>
        </authorList>
    </citation>
    <scope>NUCLEOTIDE SEQUENCE [LARGE SCALE GENOMIC DNA]</scope>
    <source>
        <strain evidence="6 7">CCALA 016</strain>
    </source>
</reference>
<dbReference type="OrthoDB" id="442799at2"/>
<dbReference type="GO" id="GO:0032196">
    <property type="term" value="P:transposition"/>
    <property type="evidence" value="ECO:0007669"/>
    <property type="project" value="UniProtKB-KW"/>
</dbReference>
<dbReference type="RefSeq" id="WP_106456480.1">
    <property type="nucleotide sequence ID" value="NZ_PXOH01000007.1"/>
</dbReference>
<keyword evidence="2" id="KW-0815">Transposition</keyword>
<dbReference type="GO" id="GO:0003677">
    <property type="term" value="F:DNA binding"/>
    <property type="evidence" value="ECO:0007669"/>
    <property type="project" value="UniProtKB-KW"/>
</dbReference>
<dbReference type="NCBIfam" id="NF040570">
    <property type="entry name" value="guided_TnpB"/>
    <property type="match status" value="1"/>
</dbReference>
<proteinExistence type="inferred from homology"/>
<sequence length="414" mass="48581">MYATQKNQLRRLSQQEFNALATLCRLSKNLFNVALYECRQYFFTERKRLTYESNYHLCKSNENYRLLNTDIAQQTMKVVDRSMRSFLGLLKAISVGRCEQKPQLPKYLPKEGYFPLIIPRIKLKDGMFKIPMSYEFKKEYGEVKIQLPERLHNKNIKEVRIHPKYKGTWFEIEYIYEDEKIETSVDSSKAMAIDLGVDNIAACFDTDGHQFLIDGKKIKSINQWYNKRNAILQSAKDKQGIKSFTNKQARLYQWRNDCVRDYLNKTARTIINHCLKYQIGKLIVGYNPGIKQEINIGRTNNQNFVQIPFWQLKQKLSALCSRYSIEYLEQEESYSSLASFYDRDKIPVYNADNPSKPKFSGKRIKRGLYRTKEKHLVSADINGSANILVKSKHRLDFERVSSGFLANPLRIKIS</sequence>
<comment type="similarity">
    <text evidence="1">In the C-terminal section; belongs to the transposase 35 family.</text>
</comment>
<protein>
    <submittedName>
        <fullName evidence="6">Transposase</fullName>
    </submittedName>
</protein>
<dbReference type="GO" id="GO:0006310">
    <property type="term" value="P:DNA recombination"/>
    <property type="evidence" value="ECO:0007669"/>
    <property type="project" value="UniProtKB-KW"/>
</dbReference>
<keyword evidence="7" id="KW-1185">Reference proteome</keyword>
<name>A0A2T1LYY2_9CHRO</name>
<evidence type="ECO:0000259" key="5">
    <source>
        <dbReference type="Pfam" id="PF01385"/>
    </source>
</evidence>